<keyword evidence="3" id="KW-1185">Reference proteome</keyword>
<sequence length="81" mass="8606">MDRIDATQIPEPGLFVLDVTAHDEATAHAVMAVLEQMWATSGITPVRREPGVPGVRARVHADIRRPGTPPKPLGSPYGAGV</sequence>
<dbReference type="InterPro" id="IPR045775">
    <property type="entry name" value="DUF6207"/>
</dbReference>
<reference evidence="2 3" key="1">
    <citation type="submission" date="2016-11" db="EMBL/GenBank/DDBJ databases">
        <title>Complete genome sequence of Streptomyces niveus SCSIO 3406.</title>
        <authorList>
            <person name="Zhu Q."/>
            <person name="Cheng W."/>
            <person name="Song Y."/>
            <person name="Li Q."/>
            <person name="Ju J."/>
        </authorList>
    </citation>
    <scope>NUCLEOTIDE SEQUENCE [LARGE SCALE GENOMIC DNA]</scope>
    <source>
        <strain evidence="2 3">SCSIO 3406</strain>
    </source>
</reference>
<evidence type="ECO:0000313" key="3">
    <source>
        <dbReference type="Proteomes" id="UP000189677"/>
    </source>
</evidence>
<accession>A0A1U9R186</accession>
<feature type="region of interest" description="Disordered" evidence="1">
    <location>
        <begin position="60"/>
        <end position="81"/>
    </location>
</feature>
<dbReference type="EMBL" id="CP018047">
    <property type="protein sequence ID" value="AQU70099.1"/>
    <property type="molecule type" value="Genomic_DNA"/>
</dbReference>
<gene>
    <name evidence="2" type="ORF">BBN63_31900</name>
</gene>
<dbReference type="KEGG" id="snw:BBN63_31900"/>
<proteinExistence type="predicted"/>
<dbReference type="RefSeq" id="WP_078078775.1">
    <property type="nucleotide sequence ID" value="NZ_CP018047.1"/>
</dbReference>
<evidence type="ECO:0000313" key="2">
    <source>
        <dbReference type="EMBL" id="AQU70099.1"/>
    </source>
</evidence>
<dbReference type="Proteomes" id="UP000189677">
    <property type="component" value="Chromosome"/>
</dbReference>
<dbReference type="AlphaFoldDB" id="A0A1U9R186"/>
<dbReference type="Pfam" id="PF19711">
    <property type="entry name" value="DUF6207"/>
    <property type="match status" value="1"/>
</dbReference>
<name>A0A1U9R186_STRNV</name>
<organism evidence="2 3">
    <name type="scientific">Streptomyces niveus</name>
    <name type="common">Streptomyces spheroides</name>
    <dbReference type="NCBI Taxonomy" id="193462"/>
    <lineage>
        <taxon>Bacteria</taxon>
        <taxon>Bacillati</taxon>
        <taxon>Actinomycetota</taxon>
        <taxon>Actinomycetes</taxon>
        <taxon>Kitasatosporales</taxon>
        <taxon>Streptomycetaceae</taxon>
        <taxon>Streptomyces</taxon>
    </lineage>
</organism>
<protein>
    <submittedName>
        <fullName evidence="2">Uncharacterized protein</fullName>
    </submittedName>
</protein>
<evidence type="ECO:0000256" key="1">
    <source>
        <dbReference type="SAM" id="MobiDB-lite"/>
    </source>
</evidence>
<dbReference type="OrthoDB" id="4251048at2"/>